<name>A0A7G3ZJ20_9SACH</name>
<keyword evidence="3 6" id="KW-0175">Coiled coil</keyword>
<feature type="coiled-coil region" evidence="6">
    <location>
        <begin position="371"/>
        <end position="405"/>
    </location>
</feature>
<dbReference type="KEGG" id="tgb:HG536_0E04170"/>
<feature type="compositionally biased region" description="Basic and acidic residues" evidence="7">
    <location>
        <begin position="61"/>
        <end position="70"/>
    </location>
</feature>
<feature type="region of interest" description="Disordered" evidence="7">
    <location>
        <begin position="1"/>
        <end position="72"/>
    </location>
</feature>
<dbReference type="PANTHER" id="PTHR14428">
    <property type="entry name" value="NUCLEOLAR COMPLEX PROTEIN 3"/>
    <property type="match status" value="1"/>
</dbReference>
<comment type="function">
    <text evidence="5">Required for synthesis of 60S ribosomal subunits and the transport of pre-ribosomes from the nucleoplasm to the cytoplasm.</text>
</comment>
<proteinExistence type="inferred from homology"/>
<dbReference type="Pfam" id="PF07540">
    <property type="entry name" value="NOC3p"/>
    <property type="match status" value="1"/>
</dbReference>
<reference evidence="10 11" key="1">
    <citation type="submission" date="2020-06" db="EMBL/GenBank/DDBJ databases">
        <title>The yeast mating-type switching endonuclease HO is a domesticated member of an unorthodox homing genetic element family.</title>
        <authorList>
            <person name="Coughlan A.Y."/>
            <person name="Lombardi L."/>
            <person name="Braun-Galleani S."/>
            <person name="Martos A.R."/>
            <person name="Galeote V."/>
            <person name="Bigey F."/>
            <person name="Dequin S."/>
            <person name="Byrne K.P."/>
            <person name="Wolfe K.H."/>
        </authorList>
    </citation>
    <scope>NUCLEOTIDE SEQUENCE [LARGE SCALE GENOMIC DNA]</scope>
    <source>
        <strain evidence="10 11">CBS764</strain>
    </source>
</reference>
<dbReference type="EMBL" id="CP059250">
    <property type="protein sequence ID" value="QLL33506.1"/>
    <property type="molecule type" value="Genomic_DNA"/>
</dbReference>
<dbReference type="InterPro" id="IPR011501">
    <property type="entry name" value="Noc3_N"/>
</dbReference>
<evidence type="ECO:0000259" key="8">
    <source>
        <dbReference type="Pfam" id="PF03914"/>
    </source>
</evidence>
<evidence type="ECO:0000256" key="4">
    <source>
        <dbReference type="ARBA" id="ARBA00023242"/>
    </source>
</evidence>
<accession>A0A7G3ZJ20</accession>
<feature type="compositionally biased region" description="Basic and acidic residues" evidence="7">
    <location>
        <begin position="97"/>
        <end position="106"/>
    </location>
</feature>
<dbReference type="GO" id="GO:0006270">
    <property type="term" value="P:DNA replication initiation"/>
    <property type="evidence" value="ECO:0007669"/>
    <property type="project" value="TreeGrafter"/>
</dbReference>
<dbReference type="PIRSF" id="PIRSF028977">
    <property type="entry name" value="Nucleolar_complex_p3"/>
    <property type="match status" value="1"/>
</dbReference>
<gene>
    <name evidence="10" type="ORF">HG536_0E04170</name>
</gene>
<keyword evidence="4" id="KW-0539">Nucleus</keyword>
<evidence type="ECO:0000256" key="2">
    <source>
        <dbReference type="ARBA" id="ARBA00007797"/>
    </source>
</evidence>
<evidence type="ECO:0000256" key="3">
    <source>
        <dbReference type="ARBA" id="ARBA00023054"/>
    </source>
</evidence>
<dbReference type="InterPro" id="IPR005612">
    <property type="entry name" value="CCAAT-binding_factor"/>
</dbReference>
<keyword evidence="11" id="KW-1185">Reference proteome</keyword>
<evidence type="ECO:0000256" key="7">
    <source>
        <dbReference type="SAM" id="MobiDB-lite"/>
    </source>
</evidence>
<comment type="subcellular location">
    <subcellularLocation>
        <location evidence="1 5">Nucleus</location>
        <location evidence="1 5">Nucleolus</location>
    </subcellularLocation>
</comment>
<dbReference type="PANTHER" id="PTHR14428:SF5">
    <property type="entry name" value="NUCLEOLAR COMPLEX PROTEIN 3 HOMOLOG"/>
    <property type="match status" value="1"/>
</dbReference>
<dbReference type="Pfam" id="PF03914">
    <property type="entry name" value="CBF"/>
    <property type="match status" value="1"/>
</dbReference>
<feature type="domain" description="CCAAT-binding factor" evidence="8">
    <location>
        <begin position="478"/>
        <end position="654"/>
    </location>
</feature>
<feature type="domain" description="Nucleolar complex-associated protein 3 N-terminal" evidence="9">
    <location>
        <begin position="145"/>
        <end position="235"/>
    </location>
</feature>
<evidence type="ECO:0000256" key="5">
    <source>
        <dbReference type="PIRNR" id="PIRNR028977"/>
    </source>
</evidence>
<evidence type="ECO:0000313" key="11">
    <source>
        <dbReference type="Proteomes" id="UP000515788"/>
    </source>
</evidence>
<dbReference type="RefSeq" id="XP_037140180.1">
    <property type="nucleotide sequence ID" value="XM_037284284.1"/>
</dbReference>
<dbReference type="GeneID" id="59326702"/>
<evidence type="ECO:0000256" key="6">
    <source>
        <dbReference type="SAM" id="Coils"/>
    </source>
</evidence>
<evidence type="ECO:0000259" key="9">
    <source>
        <dbReference type="Pfam" id="PF07540"/>
    </source>
</evidence>
<dbReference type="InterPro" id="IPR016903">
    <property type="entry name" value="Nucleolar_cplx-assoc_3"/>
</dbReference>
<sequence length="665" mass="75411">MAKSKRGLKAIQARTAKKRKQQDAQLLENGFQNASNFTDTEDHYEDVAKTRTDSWEEEQDYELRPRKLQDYGEEVVEGLPIKVNGRIERKLRKKTSSTKDSDREEVNEGDDEELSDERSESPTSDFEQDVKSDEELDTEESIIALKEEIADLVEKIIEEPEENTAALSRLCRMAGSKNPNTCKFSMLALVPVFKNIIPGYRIRPLTDLEKKEKVSKEIGRLRNFEQTLVLNYRRYLDLIKDLSKVPNNDDPLKVSLGALATQAANELAPNVSHFNFRDDLITTLVRRVCKPNLHADPVSSLSIKTLEVLLNDDDEGNISLSVVRILAKTLKVRKYNVDESVLNILLSLEVLQDYDPNTKTEERVTKPRAKKVHLSKKQRKARKELKAIEDEMRKAEQSVSAEEREKNQGEILKVILSLYLNILRMDSSALVGSVLEGLVKFGSMANLELLGDFLEVMKDIIRNTDIENPTSLTVRKILLCIVTSFSLVAAHTQMKLHTDLSTFVDALYALLPHVSLDPDLELSHKSLRLADPLHNDLIKPSVNVSTKAELLLKALDHVFFRSRSGTKLKALAFTKRLYTCMENTPEHTTIALLKFLEKLMSRYPELSGLYSTEDRVGNGIFIMEADNPTRSNAESAVLWENNILRKHYCPVVVKGIKSLASHSKN</sequence>
<protein>
    <recommendedName>
        <fullName evidence="5">Nucleolar complex-associated protein 3</fullName>
    </recommendedName>
</protein>
<dbReference type="GO" id="GO:0005730">
    <property type="term" value="C:nucleolus"/>
    <property type="evidence" value="ECO:0007669"/>
    <property type="project" value="UniProtKB-SubCell"/>
</dbReference>
<dbReference type="AlphaFoldDB" id="A0A7G3ZJ20"/>
<dbReference type="OrthoDB" id="10263597at2759"/>
<feature type="region of interest" description="Disordered" evidence="7">
    <location>
        <begin position="92"/>
        <end position="137"/>
    </location>
</feature>
<evidence type="ECO:0000313" key="10">
    <source>
        <dbReference type="EMBL" id="QLL33506.1"/>
    </source>
</evidence>
<dbReference type="Proteomes" id="UP000515788">
    <property type="component" value="Chromosome 5"/>
</dbReference>
<organism evidence="10 11">
    <name type="scientific">Torulaspora globosa</name>
    <dbReference type="NCBI Taxonomy" id="48254"/>
    <lineage>
        <taxon>Eukaryota</taxon>
        <taxon>Fungi</taxon>
        <taxon>Dikarya</taxon>
        <taxon>Ascomycota</taxon>
        <taxon>Saccharomycotina</taxon>
        <taxon>Saccharomycetes</taxon>
        <taxon>Saccharomycetales</taxon>
        <taxon>Saccharomycetaceae</taxon>
        <taxon>Torulaspora</taxon>
    </lineage>
</organism>
<keyword evidence="5" id="KW-0690">Ribosome biogenesis</keyword>
<comment type="similarity">
    <text evidence="2 5">Belongs to the CBF/MAK21 family.</text>
</comment>
<dbReference type="GO" id="GO:0003682">
    <property type="term" value="F:chromatin binding"/>
    <property type="evidence" value="ECO:0007669"/>
    <property type="project" value="TreeGrafter"/>
</dbReference>
<feature type="compositionally biased region" description="Basic and acidic residues" evidence="7">
    <location>
        <begin position="45"/>
        <end position="54"/>
    </location>
</feature>
<evidence type="ECO:0000256" key="1">
    <source>
        <dbReference type="ARBA" id="ARBA00004604"/>
    </source>
</evidence>
<dbReference type="GO" id="GO:0042254">
    <property type="term" value="P:ribosome biogenesis"/>
    <property type="evidence" value="ECO:0007669"/>
    <property type="project" value="UniProtKB-KW"/>
</dbReference>